<gene>
    <name evidence="7" type="ORF">MON41_20740</name>
</gene>
<evidence type="ECO:0000256" key="1">
    <source>
        <dbReference type="ARBA" id="ARBA00001917"/>
    </source>
</evidence>
<dbReference type="PROSITE" id="PS51349">
    <property type="entry name" value="FMN_HYDROXY_ACID_DH_2"/>
    <property type="match status" value="1"/>
</dbReference>
<dbReference type="PANTHER" id="PTHR10578:SF107">
    <property type="entry name" value="2-HYDROXYACID OXIDASE 1"/>
    <property type="match status" value="1"/>
</dbReference>
<dbReference type="InterPro" id="IPR000262">
    <property type="entry name" value="FMN-dep_DH"/>
</dbReference>
<accession>A0ABS9W9W8</accession>
<keyword evidence="2" id="KW-0285">Flavoprotein</keyword>
<dbReference type="CDD" id="cd02809">
    <property type="entry name" value="alpha_hydroxyacid_oxid_FMN"/>
    <property type="match status" value="1"/>
</dbReference>
<dbReference type="InterPro" id="IPR037396">
    <property type="entry name" value="FMN_HAD"/>
</dbReference>
<reference evidence="7 8" key="1">
    <citation type="submission" date="2022-03" db="EMBL/GenBank/DDBJ databases">
        <title>Complete genome analysis of Roseomonas KG 17.1 : a prolific producer of plant growth promoters.</title>
        <authorList>
            <person name="Saadouli I."/>
            <person name="Najjari A."/>
            <person name="Mosbah A."/>
            <person name="Ouzari H.I."/>
        </authorList>
    </citation>
    <scope>NUCLEOTIDE SEQUENCE [LARGE SCALE GENOMIC DNA]</scope>
    <source>
        <strain evidence="7 8">KG17-1</strain>
    </source>
</reference>
<comment type="cofactor">
    <cofactor evidence="1">
        <name>FMN</name>
        <dbReference type="ChEBI" id="CHEBI:58210"/>
    </cofactor>
</comment>
<dbReference type="Gene3D" id="3.20.20.70">
    <property type="entry name" value="Aldolase class I"/>
    <property type="match status" value="1"/>
</dbReference>
<evidence type="ECO:0000313" key="7">
    <source>
        <dbReference type="EMBL" id="MCI0756097.1"/>
    </source>
</evidence>
<feature type="domain" description="FMN hydroxy acid dehydrogenase" evidence="6">
    <location>
        <begin position="1"/>
        <end position="382"/>
    </location>
</feature>
<dbReference type="InterPro" id="IPR008259">
    <property type="entry name" value="FMN_hydac_DH_AS"/>
</dbReference>
<dbReference type="InterPro" id="IPR012133">
    <property type="entry name" value="Alpha-hydoxy_acid_DH_FMN"/>
</dbReference>
<keyword evidence="4" id="KW-0560">Oxidoreductase</keyword>
<evidence type="ECO:0000256" key="2">
    <source>
        <dbReference type="ARBA" id="ARBA00022630"/>
    </source>
</evidence>
<dbReference type="RefSeq" id="WP_241793756.1">
    <property type="nucleotide sequence ID" value="NZ_JALBUU010000082.1"/>
</dbReference>
<evidence type="ECO:0000313" key="8">
    <source>
        <dbReference type="Proteomes" id="UP001201985"/>
    </source>
</evidence>
<evidence type="ECO:0000256" key="5">
    <source>
        <dbReference type="ARBA" id="ARBA00024042"/>
    </source>
</evidence>
<organism evidence="7 8">
    <name type="scientific">Teichococcus vastitatis</name>
    <dbReference type="NCBI Taxonomy" id="2307076"/>
    <lineage>
        <taxon>Bacteria</taxon>
        <taxon>Pseudomonadati</taxon>
        <taxon>Pseudomonadota</taxon>
        <taxon>Alphaproteobacteria</taxon>
        <taxon>Acetobacterales</taxon>
        <taxon>Roseomonadaceae</taxon>
        <taxon>Roseomonas</taxon>
    </lineage>
</organism>
<name>A0ABS9W9W8_9PROT</name>
<dbReference type="PANTHER" id="PTHR10578">
    <property type="entry name" value="S -2-HYDROXY-ACID OXIDASE-RELATED"/>
    <property type="match status" value="1"/>
</dbReference>
<evidence type="ECO:0000256" key="4">
    <source>
        <dbReference type="ARBA" id="ARBA00023002"/>
    </source>
</evidence>
<dbReference type="EMBL" id="JALBUU010000082">
    <property type="protein sequence ID" value="MCI0756097.1"/>
    <property type="molecule type" value="Genomic_DNA"/>
</dbReference>
<protein>
    <submittedName>
        <fullName evidence="7">Alpha-hydroxy-acid oxidizing protein</fullName>
    </submittedName>
</protein>
<comment type="similarity">
    <text evidence="5">Belongs to the FMN-dependent alpha-hydroxy acid dehydrogenase family.</text>
</comment>
<keyword evidence="3" id="KW-0288">FMN</keyword>
<comment type="caution">
    <text evidence="7">The sequence shown here is derived from an EMBL/GenBank/DDBJ whole genome shotgun (WGS) entry which is preliminary data.</text>
</comment>
<dbReference type="SUPFAM" id="SSF51395">
    <property type="entry name" value="FMN-linked oxidoreductases"/>
    <property type="match status" value="1"/>
</dbReference>
<dbReference type="PIRSF" id="PIRSF000138">
    <property type="entry name" value="Al-hdrx_acd_dh"/>
    <property type="match status" value="1"/>
</dbReference>
<dbReference type="PROSITE" id="PS00557">
    <property type="entry name" value="FMN_HYDROXY_ACID_DH_1"/>
    <property type="match status" value="1"/>
</dbReference>
<proteinExistence type="inferred from homology"/>
<keyword evidence="8" id="KW-1185">Reference proteome</keyword>
<dbReference type="Pfam" id="PF01070">
    <property type="entry name" value="FMN_dh"/>
    <property type="match status" value="1"/>
</dbReference>
<evidence type="ECO:0000256" key="3">
    <source>
        <dbReference type="ARBA" id="ARBA00022643"/>
    </source>
</evidence>
<dbReference type="InterPro" id="IPR013785">
    <property type="entry name" value="Aldolase_TIM"/>
</dbReference>
<evidence type="ECO:0000259" key="6">
    <source>
        <dbReference type="PROSITE" id="PS51349"/>
    </source>
</evidence>
<dbReference type="Proteomes" id="UP001201985">
    <property type="component" value="Unassembled WGS sequence"/>
</dbReference>
<sequence length="388" mass="41578">MRRIFALEDLEGAARHLLPPPMFGYVAGAAETNASLADNRRVFDEIQFLPRMLVGVAGRSLDCEVMGQHHAMPFGIAPMGVSALTGYRGDLSLARAAARAGIPMIISAASLIRLEEIAAAAPGVWYQAYLSGDQAEALSMVDRVAQAGIETFVITADSAVVPSRENNLRTGYRTPIRPNMALLWNGLTHPAWSIGTFLRTYLRHGNPHFENAGPGRGAPLLSRQAVRDFSGRESLDWDVVHAVRARWRGRLVIKGLLHPADVALARKAGADGVILSNHGGRQLDGAVSPMRTLPAALRQAGSMAIMIDSGFRRGTDILKALGLGASFVFVGRPFNYASALAGEAGVDHAIGLLRAQLMADLGMLGLLNLRVVNREVLFLDGFRALPAP</sequence>